<evidence type="ECO:0000313" key="9">
    <source>
        <dbReference type="Proteomes" id="UP001500635"/>
    </source>
</evidence>
<keyword evidence="9" id="KW-1185">Reference proteome</keyword>
<evidence type="ECO:0000256" key="6">
    <source>
        <dbReference type="SAM" id="MobiDB-lite"/>
    </source>
</evidence>
<reference evidence="9" key="1">
    <citation type="journal article" date="2019" name="Int. J. Syst. Evol. Microbiol.">
        <title>The Global Catalogue of Microorganisms (GCM) 10K type strain sequencing project: providing services to taxonomists for standard genome sequencing and annotation.</title>
        <authorList>
            <consortium name="The Broad Institute Genomics Platform"/>
            <consortium name="The Broad Institute Genome Sequencing Center for Infectious Disease"/>
            <person name="Wu L."/>
            <person name="Ma J."/>
        </authorList>
    </citation>
    <scope>NUCLEOTIDE SEQUENCE [LARGE SCALE GENOMIC DNA]</scope>
    <source>
        <strain evidence="9">JCM 17688</strain>
    </source>
</reference>
<evidence type="ECO:0000256" key="3">
    <source>
        <dbReference type="ARBA" id="ARBA00022692"/>
    </source>
</evidence>
<keyword evidence="4 7" id="KW-1133">Transmembrane helix</keyword>
<feature type="transmembrane region" description="Helical" evidence="7">
    <location>
        <begin position="179"/>
        <end position="199"/>
    </location>
</feature>
<protein>
    <recommendedName>
        <fullName evidence="10">High-affinity iron transporter</fullName>
    </recommendedName>
</protein>
<feature type="region of interest" description="Disordered" evidence="6">
    <location>
        <begin position="525"/>
        <end position="571"/>
    </location>
</feature>
<dbReference type="EMBL" id="BAABFR010000048">
    <property type="protein sequence ID" value="GAA4396386.1"/>
    <property type="molecule type" value="Genomic_DNA"/>
</dbReference>
<sequence>MFATLVIGLREGLEAALIVGIIAAFLRKQGQTRVLVWMWLGVAAAAALCVAVAIGLEVLAGDLPQRQQEMLETVIGVVAIGMVTYMIVWMRGHARDLKGEIESAASGAVANGSAIALAVMAGLAVLREGLETSVFLVAAFNAGGNAGAAGFGAVLGIAIAGALGYGIYRGGVRIDLAKFFKATGLMLVLVAAGLVMTAFHTAHEAGWIDFGQRQVANLTWLVRPGSLQESLLTGVLGLQQRPVVIEVGGWLVYLVVVGATVLWPAGRPAPLRSLAAAFGTAGLALVVSAVVVVAGAPAAPALPPATLALGDVSAASTAGILAGRAVTPPSGVTVTVAHADSAQATGTLHTGPLATALPRLTATGGETPGGAGYTQVASPDVDIAALVPGAPTTVSLPQIIAANGGRIPVGLNITTFGGAAKVVYTAVANVSVTVDPATGRPGAGHVVYAVTATAVPTRGAATVLGKVATVTVAHRQTAAESAAVSAAAAQRDSRASRTGGLPIGLAVAGALAGVAAALSLRGVQRRSRRGALQPKETFQGDRQQAVSVGAAEKKADAKAENTADYTKERLP</sequence>
<comment type="caution">
    <text evidence="8">The sequence shown here is derived from an EMBL/GenBank/DDBJ whole genome shotgun (WGS) entry which is preliminary data.</text>
</comment>
<dbReference type="NCBIfam" id="NF041756">
    <property type="entry name" value="EfeU"/>
    <property type="match status" value="1"/>
</dbReference>
<dbReference type="PANTHER" id="PTHR31632:SF2">
    <property type="entry name" value="PLASMA MEMBRANE IRON PERMEASE"/>
    <property type="match status" value="1"/>
</dbReference>
<dbReference type="PANTHER" id="PTHR31632">
    <property type="entry name" value="IRON TRANSPORTER FTH1"/>
    <property type="match status" value="1"/>
</dbReference>
<organism evidence="8 9">
    <name type="scientific">Tsukamurella soli</name>
    <dbReference type="NCBI Taxonomy" id="644556"/>
    <lineage>
        <taxon>Bacteria</taxon>
        <taxon>Bacillati</taxon>
        <taxon>Actinomycetota</taxon>
        <taxon>Actinomycetes</taxon>
        <taxon>Mycobacteriales</taxon>
        <taxon>Tsukamurellaceae</taxon>
        <taxon>Tsukamurella</taxon>
    </lineage>
</organism>
<feature type="transmembrane region" description="Helical" evidence="7">
    <location>
        <begin position="146"/>
        <end position="167"/>
    </location>
</feature>
<dbReference type="Pfam" id="PF03239">
    <property type="entry name" value="FTR1"/>
    <property type="match status" value="1"/>
</dbReference>
<gene>
    <name evidence="8" type="ORF">GCM10023147_30650</name>
</gene>
<dbReference type="Proteomes" id="UP001500635">
    <property type="component" value="Unassembled WGS sequence"/>
</dbReference>
<accession>A0ABP8JUU1</accession>
<feature type="transmembrane region" description="Helical" evidence="7">
    <location>
        <begin position="34"/>
        <end position="54"/>
    </location>
</feature>
<evidence type="ECO:0000313" key="8">
    <source>
        <dbReference type="EMBL" id="GAA4396386.1"/>
    </source>
</evidence>
<feature type="transmembrane region" description="Helical" evidence="7">
    <location>
        <begin position="243"/>
        <end position="263"/>
    </location>
</feature>
<comment type="subcellular location">
    <subcellularLocation>
        <location evidence="1">Membrane</location>
        <topology evidence="1">Multi-pass membrane protein</topology>
    </subcellularLocation>
</comment>
<evidence type="ECO:0000256" key="7">
    <source>
        <dbReference type="SAM" id="Phobius"/>
    </source>
</evidence>
<feature type="transmembrane region" description="Helical" evidence="7">
    <location>
        <begin position="74"/>
        <end position="92"/>
    </location>
</feature>
<dbReference type="InterPro" id="IPR004923">
    <property type="entry name" value="FTR1/Fip1/EfeU"/>
</dbReference>
<evidence type="ECO:0000256" key="4">
    <source>
        <dbReference type="ARBA" id="ARBA00022989"/>
    </source>
</evidence>
<comment type="similarity">
    <text evidence="2">Belongs to the oxidase-dependent Fe transporter (OFeT) (TC 9.A.10.1) family.</text>
</comment>
<feature type="transmembrane region" description="Helical" evidence="7">
    <location>
        <begin position="275"/>
        <end position="296"/>
    </location>
</feature>
<feature type="transmembrane region" description="Helical" evidence="7">
    <location>
        <begin position="104"/>
        <end position="126"/>
    </location>
</feature>
<evidence type="ECO:0000256" key="1">
    <source>
        <dbReference type="ARBA" id="ARBA00004141"/>
    </source>
</evidence>
<evidence type="ECO:0008006" key="10">
    <source>
        <dbReference type="Google" id="ProtNLM"/>
    </source>
</evidence>
<evidence type="ECO:0000256" key="5">
    <source>
        <dbReference type="ARBA" id="ARBA00023136"/>
    </source>
</evidence>
<proteinExistence type="inferred from homology"/>
<feature type="transmembrane region" description="Helical" evidence="7">
    <location>
        <begin position="500"/>
        <end position="520"/>
    </location>
</feature>
<dbReference type="RefSeq" id="WP_344997479.1">
    <property type="nucleotide sequence ID" value="NZ_BAABFR010000048.1"/>
</dbReference>
<evidence type="ECO:0000256" key="2">
    <source>
        <dbReference type="ARBA" id="ARBA00008333"/>
    </source>
</evidence>
<keyword evidence="5 7" id="KW-0472">Membrane</keyword>
<name>A0ABP8JUU1_9ACTN</name>
<feature type="compositionally biased region" description="Basic and acidic residues" evidence="6">
    <location>
        <begin position="551"/>
        <end position="571"/>
    </location>
</feature>
<feature type="transmembrane region" description="Helical" evidence="7">
    <location>
        <begin position="6"/>
        <end position="27"/>
    </location>
</feature>
<keyword evidence="3 7" id="KW-0812">Transmembrane</keyword>